<feature type="compositionally biased region" description="Polar residues" evidence="1">
    <location>
        <begin position="46"/>
        <end position="55"/>
    </location>
</feature>
<evidence type="ECO:0000256" key="1">
    <source>
        <dbReference type="SAM" id="MobiDB-lite"/>
    </source>
</evidence>
<feature type="region of interest" description="Disordered" evidence="1">
    <location>
        <begin position="24"/>
        <end position="79"/>
    </location>
</feature>
<proteinExistence type="predicted"/>
<accession>A0AA86MX70</accession>
<gene>
    <name evidence="2" type="ORF">DNFV4_00962</name>
</gene>
<protein>
    <submittedName>
        <fullName evidence="2">Uncharacterized protein</fullName>
    </submittedName>
</protein>
<dbReference type="EMBL" id="OX365700">
    <property type="protein sequence ID" value="CAI4030534.1"/>
    <property type="molecule type" value="Genomic_DNA"/>
</dbReference>
<dbReference type="KEGG" id="nti:DNFV4_00962"/>
<evidence type="ECO:0000313" key="3">
    <source>
        <dbReference type="Proteomes" id="UP001179121"/>
    </source>
</evidence>
<name>A0AA86MX70_9BACT</name>
<dbReference type="PROSITE" id="PS51257">
    <property type="entry name" value="PROKAR_LIPOPROTEIN"/>
    <property type="match status" value="1"/>
</dbReference>
<sequence>MIRLPFRGLAVGCLLVLAGCSGDDGGVPGGQAGGTTGGSSDSFTAMVSQIASTSPEDTEPADVDRLAPSQPEEAEPAAL</sequence>
<dbReference type="RefSeq" id="WP_289267518.1">
    <property type="nucleotide sequence ID" value="NZ_OX365700.1"/>
</dbReference>
<dbReference type="Proteomes" id="UP001179121">
    <property type="component" value="Chromosome"/>
</dbReference>
<feature type="compositionally biased region" description="Gly residues" evidence="1">
    <location>
        <begin position="24"/>
        <end position="37"/>
    </location>
</feature>
<reference evidence="2" key="1">
    <citation type="submission" date="2022-10" db="EMBL/GenBank/DDBJ databases">
        <authorList>
            <person name="Koch H."/>
        </authorList>
    </citation>
    <scope>NUCLEOTIDE SEQUENCE</scope>
    <source>
        <strain evidence="2">DNF</strain>
    </source>
</reference>
<organism evidence="2 3">
    <name type="scientific">Nitrospira tepida</name>
    <dbReference type="NCBI Taxonomy" id="2973512"/>
    <lineage>
        <taxon>Bacteria</taxon>
        <taxon>Pseudomonadati</taxon>
        <taxon>Nitrospirota</taxon>
        <taxon>Nitrospiria</taxon>
        <taxon>Nitrospirales</taxon>
        <taxon>Nitrospiraceae</taxon>
        <taxon>Nitrospira</taxon>
    </lineage>
</organism>
<dbReference type="AlphaFoldDB" id="A0AA86MX70"/>
<keyword evidence="3" id="KW-1185">Reference proteome</keyword>
<evidence type="ECO:0000313" key="2">
    <source>
        <dbReference type="EMBL" id="CAI4030534.1"/>
    </source>
</evidence>